<dbReference type="Proteomes" id="UP000824120">
    <property type="component" value="Chromosome 3"/>
</dbReference>
<evidence type="ECO:0000256" key="1">
    <source>
        <dbReference type="SAM" id="MobiDB-lite"/>
    </source>
</evidence>
<proteinExistence type="predicted"/>
<protein>
    <submittedName>
        <fullName evidence="3">Uncharacterized protein</fullName>
    </submittedName>
</protein>
<evidence type="ECO:0000313" key="3">
    <source>
        <dbReference type="EMBL" id="KAG5618022.1"/>
    </source>
</evidence>
<sequence>MMSLTMSLIGASVCCACDVETFTCLVPLGYYLNGVWIAERKKYFLKLAFHPKYILENNCVKNKTNYKLFDIPTEKMRRKHCENRGCIYKHYRLNFPTSSGRKTYIYTLGVNPHFSTLSSPPLTFSLLFPCRFTSFDSQRKPSSRATVHGGTTAQLSPNQQDYE</sequence>
<evidence type="ECO:0000313" key="4">
    <source>
        <dbReference type="Proteomes" id="UP000824120"/>
    </source>
</evidence>
<comment type="caution">
    <text evidence="3">The sequence shown here is derived from an EMBL/GenBank/DDBJ whole genome shotgun (WGS) entry which is preliminary data.</text>
</comment>
<dbReference type="AlphaFoldDB" id="A0A9J6A083"/>
<organism evidence="3 4">
    <name type="scientific">Solanum commersonii</name>
    <name type="common">Commerson's wild potato</name>
    <name type="synonym">Commerson's nightshade</name>
    <dbReference type="NCBI Taxonomy" id="4109"/>
    <lineage>
        <taxon>Eukaryota</taxon>
        <taxon>Viridiplantae</taxon>
        <taxon>Streptophyta</taxon>
        <taxon>Embryophyta</taxon>
        <taxon>Tracheophyta</taxon>
        <taxon>Spermatophyta</taxon>
        <taxon>Magnoliopsida</taxon>
        <taxon>eudicotyledons</taxon>
        <taxon>Gunneridae</taxon>
        <taxon>Pentapetalae</taxon>
        <taxon>asterids</taxon>
        <taxon>lamiids</taxon>
        <taxon>Solanales</taxon>
        <taxon>Solanaceae</taxon>
        <taxon>Solanoideae</taxon>
        <taxon>Solaneae</taxon>
        <taxon>Solanum</taxon>
    </lineage>
</organism>
<reference evidence="3 4" key="1">
    <citation type="submission" date="2020-09" db="EMBL/GenBank/DDBJ databases">
        <title>De no assembly of potato wild relative species, Solanum commersonii.</title>
        <authorList>
            <person name="Cho K."/>
        </authorList>
    </citation>
    <scope>NUCLEOTIDE SEQUENCE [LARGE SCALE GENOMIC DNA]</scope>
    <source>
        <strain evidence="3">LZ3.2</strain>
        <tissue evidence="3">Leaf</tissue>
    </source>
</reference>
<name>A0A9J6A083_SOLCO</name>
<feature type="region of interest" description="Disordered" evidence="1">
    <location>
        <begin position="137"/>
        <end position="163"/>
    </location>
</feature>
<keyword evidence="4" id="KW-1185">Reference proteome</keyword>
<evidence type="ECO:0000256" key="2">
    <source>
        <dbReference type="SAM" id="SignalP"/>
    </source>
</evidence>
<gene>
    <name evidence="3" type="ORF">H5410_017846</name>
</gene>
<accession>A0A9J6A083</accession>
<keyword evidence="2" id="KW-0732">Signal</keyword>
<feature type="chain" id="PRO_5039940084" evidence="2">
    <location>
        <begin position="17"/>
        <end position="163"/>
    </location>
</feature>
<feature type="signal peptide" evidence="2">
    <location>
        <begin position="1"/>
        <end position="16"/>
    </location>
</feature>
<feature type="compositionally biased region" description="Polar residues" evidence="1">
    <location>
        <begin position="143"/>
        <end position="163"/>
    </location>
</feature>
<dbReference type="EMBL" id="JACXVP010000003">
    <property type="protein sequence ID" value="KAG5618022.1"/>
    <property type="molecule type" value="Genomic_DNA"/>
</dbReference>